<dbReference type="RefSeq" id="WP_015282358.1">
    <property type="nucleotide sequence ID" value="NC_019940.1"/>
</dbReference>
<accession>L0GZQ3</accession>
<dbReference type="OrthoDB" id="5380394at2"/>
<dbReference type="Proteomes" id="UP000010816">
    <property type="component" value="Chromosome"/>
</dbReference>
<dbReference type="HOGENOM" id="CLU_055103_0_0_6"/>
<name>L0GZQ3_9GAMM</name>
<sequence>MTRLDALLTELSIPGWIPYDLVTKGTRFWLEWRFIGPIPLRDPWFEDTVRRYRCSVNDAIPPLRTPIETLDYRPPDMSLPLAGVIFHASRCGSTLLVRMLANSPRLSVLAEPPVIESLINWSHSQGSDDWARLAPRLQAALSYLGRRRRSSEELLILKSESEHIIDRALFESIRPGVPWIFLFREPEAILFSHSLRRGRQMVPSMLHPSRLGRNHEEITSMGLDRYCALVLERTFAAAVEHLEAANGRAIHYRRLPAYAWQGLNEHFSLGLSDPEIDAMRECSRFDAKRIGRKPYDGGSANHGPIPDELRALGQEAAQDFYERLEVLSSTFGC</sequence>
<evidence type="ECO:0008006" key="3">
    <source>
        <dbReference type="Google" id="ProtNLM"/>
    </source>
</evidence>
<dbReference type="InterPro" id="IPR027417">
    <property type="entry name" value="P-loop_NTPase"/>
</dbReference>
<dbReference type="SUPFAM" id="SSF52540">
    <property type="entry name" value="P-loop containing nucleoside triphosphate hydrolases"/>
    <property type="match status" value="1"/>
</dbReference>
<reference evidence="1 2" key="1">
    <citation type="submission" date="2011-09" db="EMBL/GenBank/DDBJ databases">
        <title>Complete sequence of chromosome of Thioflavicoccus mobilis 8321.</title>
        <authorList>
            <consortium name="US DOE Joint Genome Institute"/>
            <person name="Lucas S."/>
            <person name="Han J."/>
            <person name="Lapidus A."/>
            <person name="Cheng J.-F."/>
            <person name="Goodwin L."/>
            <person name="Pitluck S."/>
            <person name="Peters L."/>
            <person name="Ovchinnikova G."/>
            <person name="Lu M."/>
            <person name="Detter J.C."/>
            <person name="Han C."/>
            <person name="Tapia R."/>
            <person name="Land M."/>
            <person name="Hauser L."/>
            <person name="Kyrpides N."/>
            <person name="Ivanova N."/>
            <person name="Pagani I."/>
            <person name="Vogl K."/>
            <person name="Liu Z."/>
            <person name="Imhoff J."/>
            <person name="Thiel V."/>
            <person name="Frigaard N.-U."/>
            <person name="Bryant D."/>
            <person name="Woyke T."/>
        </authorList>
    </citation>
    <scope>NUCLEOTIDE SEQUENCE [LARGE SCALE GENOMIC DNA]</scope>
    <source>
        <strain evidence="1 2">8321</strain>
    </source>
</reference>
<proteinExistence type="predicted"/>
<protein>
    <recommendedName>
        <fullName evidence="3">Sulfotransferase family protein</fullName>
    </recommendedName>
</protein>
<dbReference type="AlphaFoldDB" id="L0GZQ3"/>
<dbReference type="EMBL" id="CP003051">
    <property type="protein sequence ID" value="AGA92233.1"/>
    <property type="molecule type" value="Genomic_DNA"/>
</dbReference>
<dbReference type="KEGG" id="tmb:Thimo_3577"/>
<organism evidence="1 2">
    <name type="scientific">Thioflavicoccus mobilis 8321</name>
    <dbReference type="NCBI Taxonomy" id="765912"/>
    <lineage>
        <taxon>Bacteria</taxon>
        <taxon>Pseudomonadati</taxon>
        <taxon>Pseudomonadota</taxon>
        <taxon>Gammaproteobacteria</taxon>
        <taxon>Chromatiales</taxon>
        <taxon>Chromatiaceae</taxon>
        <taxon>Thioflavicoccus</taxon>
    </lineage>
</organism>
<evidence type="ECO:0000313" key="1">
    <source>
        <dbReference type="EMBL" id="AGA92233.1"/>
    </source>
</evidence>
<gene>
    <name evidence="1" type="ORF">Thimo_3577</name>
</gene>
<keyword evidence="2" id="KW-1185">Reference proteome</keyword>
<dbReference type="STRING" id="765912.Thimo_3577"/>
<dbReference type="Gene3D" id="3.40.50.300">
    <property type="entry name" value="P-loop containing nucleotide triphosphate hydrolases"/>
    <property type="match status" value="1"/>
</dbReference>
<evidence type="ECO:0000313" key="2">
    <source>
        <dbReference type="Proteomes" id="UP000010816"/>
    </source>
</evidence>
<dbReference type="eggNOG" id="COG1917">
    <property type="taxonomic scope" value="Bacteria"/>
</dbReference>